<dbReference type="InterPro" id="IPR044611">
    <property type="entry name" value="E3A/B/C-like"/>
</dbReference>
<organism evidence="8 9">
    <name type="scientific">Magnusiomyces paraingens</name>
    <dbReference type="NCBI Taxonomy" id="2606893"/>
    <lineage>
        <taxon>Eukaryota</taxon>
        <taxon>Fungi</taxon>
        <taxon>Dikarya</taxon>
        <taxon>Ascomycota</taxon>
        <taxon>Saccharomycotina</taxon>
        <taxon>Dipodascomycetes</taxon>
        <taxon>Dipodascales</taxon>
        <taxon>Dipodascaceae</taxon>
        <taxon>Magnusiomyces</taxon>
    </lineage>
</organism>
<proteinExistence type="predicted"/>
<dbReference type="Gene3D" id="3.30.2410.10">
    <property type="entry name" value="Hect, E3 ligase catalytic domain"/>
    <property type="match status" value="1"/>
</dbReference>
<evidence type="ECO:0000313" key="9">
    <source>
        <dbReference type="Proteomes" id="UP000398389"/>
    </source>
</evidence>
<dbReference type="EMBL" id="CABVLU010000003">
    <property type="protein sequence ID" value="VVT55351.1"/>
    <property type="molecule type" value="Genomic_DNA"/>
</dbReference>
<dbReference type="OrthoDB" id="8068875at2759"/>
<feature type="compositionally biased region" description="Polar residues" evidence="6">
    <location>
        <begin position="622"/>
        <end position="631"/>
    </location>
</feature>
<dbReference type="PROSITE" id="PS50237">
    <property type="entry name" value="HECT"/>
    <property type="match status" value="1"/>
</dbReference>
<dbReference type="CDD" id="cd00078">
    <property type="entry name" value="HECTc"/>
    <property type="match status" value="1"/>
</dbReference>
<dbReference type="SMART" id="SM00119">
    <property type="entry name" value="HECTc"/>
    <property type="match status" value="1"/>
</dbReference>
<accession>A0A5E8BW76</accession>
<dbReference type="SUPFAM" id="SSF56204">
    <property type="entry name" value="Hect, E3 ligase catalytic domain"/>
    <property type="match status" value="1"/>
</dbReference>
<dbReference type="GO" id="GO:0000209">
    <property type="term" value="P:protein polyubiquitination"/>
    <property type="evidence" value="ECO:0007669"/>
    <property type="project" value="InterPro"/>
</dbReference>
<keyword evidence="3" id="KW-0808">Transferase</keyword>
<evidence type="ECO:0000256" key="6">
    <source>
        <dbReference type="SAM" id="MobiDB-lite"/>
    </source>
</evidence>
<feature type="compositionally biased region" description="Basic and acidic residues" evidence="6">
    <location>
        <begin position="592"/>
        <end position="601"/>
    </location>
</feature>
<evidence type="ECO:0000259" key="7">
    <source>
        <dbReference type="PROSITE" id="PS50237"/>
    </source>
</evidence>
<dbReference type="GeneID" id="43583368"/>
<dbReference type="PANTHER" id="PTHR45700">
    <property type="entry name" value="UBIQUITIN-PROTEIN LIGASE E3C"/>
    <property type="match status" value="1"/>
</dbReference>
<dbReference type="FunFam" id="3.30.2410.10:FF:000003">
    <property type="entry name" value="probable E3 ubiquitin-protein ligase HERC4 isoform X1"/>
    <property type="match status" value="1"/>
</dbReference>
<feature type="active site" description="Glycyl thioester intermediate" evidence="5">
    <location>
        <position position="1035"/>
    </location>
</feature>
<evidence type="ECO:0000256" key="1">
    <source>
        <dbReference type="ARBA" id="ARBA00000885"/>
    </source>
</evidence>
<feature type="domain" description="HECT" evidence="7">
    <location>
        <begin position="709"/>
        <end position="1067"/>
    </location>
</feature>
<keyword evidence="4 5" id="KW-0833">Ubl conjugation pathway</keyword>
<dbReference type="AlphaFoldDB" id="A0A5E8BW76"/>
<evidence type="ECO:0000256" key="4">
    <source>
        <dbReference type="ARBA" id="ARBA00022786"/>
    </source>
</evidence>
<evidence type="ECO:0000256" key="2">
    <source>
        <dbReference type="ARBA" id="ARBA00012485"/>
    </source>
</evidence>
<dbReference type="GO" id="GO:0006511">
    <property type="term" value="P:ubiquitin-dependent protein catabolic process"/>
    <property type="evidence" value="ECO:0007669"/>
    <property type="project" value="TreeGrafter"/>
</dbReference>
<evidence type="ECO:0000256" key="3">
    <source>
        <dbReference type="ARBA" id="ARBA00022679"/>
    </source>
</evidence>
<evidence type="ECO:0000256" key="5">
    <source>
        <dbReference type="PROSITE-ProRule" id="PRU00104"/>
    </source>
</evidence>
<feature type="compositionally biased region" description="Acidic residues" evidence="6">
    <location>
        <begin position="602"/>
        <end position="619"/>
    </location>
</feature>
<evidence type="ECO:0000313" key="8">
    <source>
        <dbReference type="EMBL" id="VVT55351.1"/>
    </source>
</evidence>
<keyword evidence="9" id="KW-1185">Reference proteome</keyword>
<feature type="region of interest" description="Disordered" evidence="6">
    <location>
        <begin position="592"/>
        <end position="631"/>
    </location>
</feature>
<dbReference type="Pfam" id="PF00632">
    <property type="entry name" value="HECT"/>
    <property type="match status" value="1"/>
</dbReference>
<dbReference type="Gene3D" id="3.90.1750.10">
    <property type="entry name" value="Hect, E3 ligase catalytic domains"/>
    <property type="match status" value="1"/>
</dbReference>
<reference evidence="8 9" key="1">
    <citation type="submission" date="2019-09" db="EMBL/GenBank/DDBJ databases">
        <authorList>
            <person name="Brejova B."/>
        </authorList>
    </citation>
    <scope>NUCLEOTIDE SEQUENCE [LARGE SCALE GENOMIC DNA]</scope>
</reference>
<dbReference type="FunFam" id="3.30.2160.10:FF:000002">
    <property type="entry name" value="Putative Ubiquitin-protein ligase E3C"/>
    <property type="match status" value="1"/>
</dbReference>
<dbReference type="PANTHER" id="PTHR45700:SF2">
    <property type="entry name" value="UBIQUITIN-PROTEIN LIGASE E3C"/>
    <property type="match status" value="1"/>
</dbReference>
<dbReference type="GO" id="GO:0061630">
    <property type="term" value="F:ubiquitin protein ligase activity"/>
    <property type="evidence" value="ECO:0007669"/>
    <property type="project" value="UniProtKB-EC"/>
</dbReference>
<dbReference type="RefSeq" id="XP_031855159.1">
    <property type="nucleotide sequence ID" value="XM_031999268.1"/>
</dbReference>
<dbReference type="InterPro" id="IPR035983">
    <property type="entry name" value="Hect_E3_ubiquitin_ligase"/>
</dbReference>
<dbReference type="InterPro" id="IPR000569">
    <property type="entry name" value="HECT_dom"/>
</dbReference>
<comment type="catalytic activity">
    <reaction evidence="1">
        <text>S-ubiquitinyl-[E2 ubiquitin-conjugating enzyme]-L-cysteine + [acceptor protein]-L-lysine = [E2 ubiquitin-conjugating enzyme]-L-cysteine + N(6)-ubiquitinyl-[acceptor protein]-L-lysine.</text>
        <dbReference type="EC" id="2.3.2.26"/>
    </reaction>
</comment>
<dbReference type="Gene3D" id="3.30.2160.10">
    <property type="entry name" value="Hect, E3 ligase catalytic domain"/>
    <property type="match status" value="1"/>
</dbReference>
<dbReference type="Proteomes" id="UP000398389">
    <property type="component" value="Unassembled WGS sequence"/>
</dbReference>
<protein>
    <recommendedName>
        <fullName evidence="2">HECT-type E3 ubiquitin transferase</fullName>
        <ecNumber evidence="2">2.3.2.26</ecNumber>
    </recommendedName>
</protein>
<name>A0A5E8BW76_9ASCO</name>
<gene>
    <name evidence="8" type="ORF">SAPINGB_P004553</name>
</gene>
<sequence>MYGMNFTGQHRRARHINLGGRNATASSKDSVVRRAQFDRERREKARKEENAAIKIQSFYRSRKEVESIRHEIETQWNSSFLGSTELVIMSQPQLTNCLLQFNFFFKYTFSGSSTNEEQVKFILKILKNNIDQFQEKQIDAHLVVTLIDTLSTVLRPKTKSKQTTIIESAPKPIDADILYALELLQDFSSTGLLPTCGAYIQSITANHITLTAPNQYYNKNTKAITIVRDSLIKIISHQIESYSHAIDFFASFLSTPGLHVFFTSSQFLPYSNALKTFINKYSALDPSKAPVISQENLVWRLVNFYHFFGTLADQSLFYQTLNIFISPINIQIEPPSKTTTAKRLKKLSENPIFLLSTNDFVITKLNELTGRSFFTSIMDTLLGSPEFNLPLFSSIVTSLTSLYPIKKQQIVMFITLSPLAVIQQLWETIKSTSLCQMVLEKSPDKNTLARILLDEEPMPAGQVNGAQTVSLLSLFLDLYSYWLIVANDAEFHGTSTTHGLPKQNVKDLAQFLRNICFSLLWNASEISTDQKLNSLLNVAPLSVTNSCVLVMRQIYIRDSRRQFLPNDFWLMINNFQIEHFISSVVQEEEQLRRENEARNMEVDDELSDSDSDNEDDVEQESYRQSKISDSNPRSLGGIVPRLEILRQAPFFIPFDTRLKIFQEFIENLRAEEAATNPPTLNFFGLESRQTGVIRRDYLLEDAYTAFNKLGSDFRQPIAVRFSNEYGVEAGVGAGITKEFLTIISKTAFKPSPDNEYNMETKEGLFVSSGEHLLFPNPILGVSRKYTNLDHEEKLDANRYMVFLGKIIGKCLYENILVDVEFAPFFLQKWAAAGMGYRNSFDDLYSFDPELYENLIKLYNYPGNVEDLMLDFSINQEVGHGLKSVVELKPNGANIPVTNANRLEYIHAVANYKLNIVLHQQTSLFLQGLSVILPPRWLSMFNAREIQMLISGRPAAINIDDLRKNSVLINFEENDDTIKYFWEVVEELSDEDKSRFIKFVTSVPKAPLLGFEALNPHFAIRNAGPDEQRLPTSSTCINLIKLPAYKSKKILREKILNSIHADAGFELS</sequence>
<dbReference type="EC" id="2.3.2.26" evidence="2"/>